<feature type="region of interest" description="Disordered" evidence="1">
    <location>
        <begin position="500"/>
        <end position="563"/>
    </location>
</feature>
<feature type="compositionally biased region" description="Basic and acidic residues" evidence="1">
    <location>
        <begin position="169"/>
        <end position="179"/>
    </location>
</feature>
<evidence type="ECO:0000313" key="2">
    <source>
        <dbReference type="EMBL" id="KAK4043343.1"/>
    </source>
</evidence>
<feature type="compositionally biased region" description="Acidic residues" evidence="1">
    <location>
        <begin position="41"/>
        <end position="78"/>
    </location>
</feature>
<feature type="compositionally biased region" description="Acidic residues" evidence="1">
    <location>
        <begin position="551"/>
        <end position="561"/>
    </location>
</feature>
<dbReference type="GO" id="GO:0001181">
    <property type="term" value="F:RNA polymerase I general transcription initiation factor activity"/>
    <property type="evidence" value="ECO:0007669"/>
    <property type="project" value="TreeGrafter"/>
</dbReference>
<feature type="compositionally biased region" description="Acidic residues" evidence="1">
    <location>
        <begin position="510"/>
        <end position="527"/>
    </location>
</feature>
<evidence type="ECO:0000313" key="3">
    <source>
        <dbReference type="Proteomes" id="UP001303115"/>
    </source>
</evidence>
<reference evidence="3" key="1">
    <citation type="journal article" date="2023" name="Mol. Phylogenet. Evol.">
        <title>Genome-scale phylogeny and comparative genomics of the fungal order Sordariales.</title>
        <authorList>
            <person name="Hensen N."/>
            <person name="Bonometti L."/>
            <person name="Westerberg I."/>
            <person name="Brannstrom I.O."/>
            <person name="Guillou S."/>
            <person name="Cros-Aarteil S."/>
            <person name="Calhoun S."/>
            <person name="Haridas S."/>
            <person name="Kuo A."/>
            <person name="Mondo S."/>
            <person name="Pangilinan J."/>
            <person name="Riley R."/>
            <person name="LaButti K."/>
            <person name="Andreopoulos B."/>
            <person name="Lipzen A."/>
            <person name="Chen C."/>
            <person name="Yan M."/>
            <person name="Daum C."/>
            <person name="Ng V."/>
            <person name="Clum A."/>
            <person name="Steindorff A."/>
            <person name="Ohm R.A."/>
            <person name="Martin F."/>
            <person name="Silar P."/>
            <person name="Natvig D.O."/>
            <person name="Lalanne C."/>
            <person name="Gautier V."/>
            <person name="Ament-Velasquez S.L."/>
            <person name="Kruys A."/>
            <person name="Hutchinson M.I."/>
            <person name="Powell A.J."/>
            <person name="Barry K."/>
            <person name="Miller A.N."/>
            <person name="Grigoriev I.V."/>
            <person name="Debuchy R."/>
            <person name="Gladieux P."/>
            <person name="Hiltunen Thoren M."/>
            <person name="Johannesson H."/>
        </authorList>
    </citation>
    <scope>NUCLEOTIDE SEQUENCE [LARGE SCALE GENOMIC DNA]</scope>
    <source>
        <strain evidence="3">CBS 284.82</strain>
    </source>
</reference>
<feature type="compositionally biased region" description="Low complexity" evidence="1">
    <location>
        <begin position="97"/>
        <end position="109"/>
    </location>
</feature>
<dbReference type="EMBL" id="MU854328">
    <property type="protein sequence ID" value="KAK4043343.1"/>
    <property type="molecule type" value="Genomic_DNA"/>
</dbReference>
<evidence type="ECO:0008006" key="4">
    <source>
        <dbReference type="Google" id="ProtNLM"/>
    </source>
</evidence>
<dbReference type="AlphaFoldDB" id="A0AAN6SV97"/>
<gene>
    <name evidence="2" type="ORF">C8A01DRAFT_32470</name>
</gene>
<keyword evidence="3" id="KW-1185">Reference proteome</keyword>
<dbReference type="GO" id="GO:0042790">
    <property type="term" value="P:nucleolar large rRNA transcription by RNA polymerase I"/>
    <property type="evidence" value="ECO:0007669"/>
    <property type="project" value="InterPro"/>
</dbReference>
<dbReference type="Proteomes" id="UP001303115">
    <property type="component" value="Unassembled WGS sequence"/>
</dbReference>
<proteinExistence type="predicted"/>
<sequence length="703" mass="77536">MDSDHSSGHGAQDTSRLRESVSMALRQLQQPQPARAHSDEIPESEDGEAEDDGNDDDDNEDDGNANSDDEVIDDDLDEPPQRQRRHSISSAGSHYNPSAASSEADLAAEAPDHHSLQPALPLPLKTTKSHLPSSSPYSTVPPTPTQTYRSSPRKRSLSPTSPRHHHHHPNTEEREREPSPRPFKRHKSTPLNPAYLTLLNADILDAAHRYTPNDDTNLLEPSQVGLTHWTGAEKTLLFEALARLGGGGADVTGIASRVRTKGVLEVGAYLSLLRGAPPPPEKESVAVEEMPAAVELSQACCAALEEAADAVSVRQEGHEEGVERRKWGGEGWLVGVGNWRALEAAPPEGLAGCLGLLRVGSWLRLSGRVFMNSVVEEYNWARVEGEEPAVRATALEDFYALAVEVTRRLVAATIFVGEARVKARRELYPESRNRVWKQDVEAAALSLGLPTNSRRFWAKCARRLRLDVYEHEDAIVAGWDDKGEQEPMSYDEVERALGLGPEATEGDTAAADEETESSEEEELDQEDQPSAAESDNGSVELGAETPHASEYEEPLPEEDETEKQAVTREMNELLVHSALEYPKTGKPRSALRTRIRAERAREAYADKLDAKASYYEEKRMWAMLERQPPMELVKPDVPEGLGKLTKRTVDDLIKGFARTPGDWRDKLEVVASRWEMDYALAQGEKQEAKEAIAAAKAESGDQI</sequence>
<dbReference type="GO" id="GO:0000182">
    <property type="term" value="F:rDNA binding"/>
    <property type="evidence" value="ECO:0007669"/>
    <property type="project" value="TreeGrafter"/>
</dbReference>
<dbReference type="InterPro" id="IPR039601">
    <property type="entry name" value="Rrn5"/>
</dbReference>
<feature type="region of interest" description="Disordered" evidence="1">
    <location>
        <begin position="1"/>
        <end position="191"/>
    </location>
</feature>
<name>A0AAN6SV97_9PEZI</name>
<evidence type="ECO:0000256" key="1">
    <source>
        <dbReference type="SAM" id="MobiDB-lite"/>
    </source>
</evidence>
<comment type="caution">
    <text evidence="2">The sequence shown here is derived from an EMBL/GenBank/DDBJ whole genome shotgun (WGS) entry which is preliminary data.</text>
</comment>
<dbReference type="GO" id="GO:0000500">
    <property type="term" value="C:RNA polymerase I upstream activating factor complex"/>
    <property type="evidence" value="ECO:0007669"/>
    <property type="project" value="InterPro"/>
</dbReference>
<dbReference type="GO" id="GO:0006361">
    <property type="term" value="P:transcription initiation at RNA polymerase I promoter"/>
    <property type="evidence" value="ECO:0007669"/>
    <property type="project" value="TreeGrafter"/>
</dbReference>
<dbReference type="PANTHER" id="PTHR28079:SF1">
    <property type="entry name" value="RNA POLYMERASE I-SPECIFIC TRANSCRIPTION INITIATION FACTOR RRN5"/>
    <property type="match status" value="1"/>
</dbReference>
<accession>A0AAN6SV97</accession>
<feature type="compositionally biased region" description="Basic residues" evidence="1">
    <location>
        <begin position="151"/>
        <end position="168"/>
    </location>
</feature>
<protein>
    <recommendedName>
        <fullName evidence="4">Myb-like domain-containing protein</fullName>
    </recommendedName>
</protein>
<dbReference type="PANTHER" id="PTHR28079">
    <property type="entry name" value="RNA POLYMERASE I-SPECIFIC TRANSCRIPTION INITIATION FACTOR RRN5"/>
    <property type="match status" value="1"/>
</dbReference>
<organism evidence="2 3">
    <name type="scientific">Parachaetomium inaequale</name>
    <dbReference type="NCBI Taxonomy" id="2588326"/>
    <lineage>
        <taxon>Eukaryota</taxon>
        <taxon>Fungi</taxon>
        <taxon>Dikarya</taxon>
        <taxon>Ascomycota</taxon>
        <taxon>Pezizomycotina</taxon>
        <taxon>Sordariomycetes</taxon>
        <taxon>Sordariomycetidae</taxon>
        <taxon>Sordariales</taxon>
        <taxon>Chaetomiaceae</taxon>
        <taxon>Parachaetomium</taxon>
    </lineage>
</organism>